<name>A0A644WRY2_9ZZZZ</name>
<feature type="domain" description="DNA/pantothenate metabolism flavoprotein C-terminal" evidence="1">
    <location>
        <begin position="141"/>
        <end position="247"/>
    </location>
</feature>
<dbReference type="Gene3D" id="3.40.50.10300">
    <property type="entry name" value="CoaB-like"/>
    <property type="match status" value="1"/>
</dbReference>
<dbReference type="EMBL" id="VSSQ01001244">
    <property type="protein sequence ID" value="MPM06600.1"/>
    <property type="molecule type" value="Genomic_DNA"/>
</dbReference>
<dbReference type="Pfam" id="PF04127">
    <property type="entry name" value="DFP"/>
    <property type="match status" value="2"/>
</dbReference>
<dbReference type="GO" id="GO:0015937">
    <property type="term" value="P:coenzyme A biosynthetic process"/>
    <property type="evidence" value="ECO:0007669"/>
    <property type="project" value="UniProtKB-ARBA"/>
</dbReference>
<reference evidence="2" key="1">
    <citation type="submission" date="2019-08" db="EMBL/GenBank/DDBJ databases">
        <authorList>
            <person name="Kucharzyk K."/>
            <person name="Murdoch R.W."/>
            <person name="Higgins S."/>
            <person name="Loffler F."/>
        </authorList>
    </citation>
    <scope>NUCLEOTIDE SEQUENCE</scope>
</reference>
<accession>A0A644WRY2</accession>
<evidence type="ECO:0000259" key="1">
    <source>
        <dbReference type="Pfam" id="PF04127"/>
    </source>
</evidence>
<dbReference type="InterPro" id="IPR007085">
    <property type="entry name" value="DNA/pantothenate-metab_flavo_C"/>
</dbReference>
<evidence type="ECO:0000313" key="2">
    <source>
        <dbReference type="EMBL" id="MPM06600.1"/>
    </source>
</evidence>
<comment type="caution">
    <text evidence="2">The sequence shown here is derived from an EMBL/GenBank/DDBJ whole genome shotgun (WGS) entry which is preliminary data.</text>
</comment>
<dbReference type="InterPro" id="IPR035929">
    <property type="entry name" value="CoaB-like_sf"/>
</dbReference>
<protein>
    <recommendedName>
        <fullName evidence="1">DNA/pantothenate metabolism flavoprotein C-terminal domain-containing protein</fullName>
    </recommendedName>
</protein>
<dbReference type="GO" id="GO:0003824">
    <property type="term" value="F:catalytic activity"/>
    <property type="evidence" value="ECO:0007669"/>
    <property type="project" value="UniProtKB-ARBA"/>
</dbReference>
<proteinExistence type="predicted"/>
<organism evidence="2">
    <name type="scientific">bioreactor metagenome</name>
    <dbReference type="NCBI Taxonomy" id="1076179"/>
    <lineage>
        <taxon>unclassified sequences</taxon>
        <taxon>metagenomes</taxon>
        <taxon>ecological metagenomes</taxon>
    </lineage>
</organism>
<dbReference type="SUPFAM" id="SSF102645">
    <property type="entry name" value="CoaB-like"/>
    <property type="match status" value="1"/>
</dbReference>
<sequence>MNVLITAGGTSEPIDSVRSITNTGTGRLGSLIADAFADRDNANHIYFVCAQNAVRPTSSRIQTIPIQCTQDLQNAVEDLLKREKIDAVIHSMAVSDYRAKAVLSTTSLAEALQRKLHTAKETTISEEMILQSIMQTAKIESGKKLSSQVEHPLLLLEQTPKILPQFRQLAPDAVIVGFKLLSNVPRTELLQTAHRLLVNSGCDFVLANDSVQIGKSQHVAFLVDHTGLFETYSTKQEIAAGIVNAVLRKEPRAK</sequence>
<feature type="domain" description="DNA/pantothenate metabolism flavoprotein C-terminal" evidence="1">
    <location>
        <begin position="2"/>
        <end position="105"/>
    </location>
</feature>
<dbReference type="AlphaFoldDB" id="A0A644WRY2"/>
<gene>
    <name evidence="2" type="ORF">SDC9_52902</name>
</gene>